<accession>A0A1I1HRT8</accession>
<dbReference type="SUPFAM" id="SSF47616">
    <property type="entry name" value="GST C-terminal domain-like"/>
    <property type="match status" value="1"/>
</dbReference>
<dbReference type="GO" id="GO:0016740">
    <property type="term" value="F:transferase activity"/>
    <property type="evidence" value="ECO:0007669"/>
    <property type="project" value="UniProtKB-KW"/>
</dbReference>
<name>A0A1I1HRT8_9RHOB</name>
<gene>
    <name evidence="2" type="ORF">SAMN04488094_103267</name>
</gene>
<dbReference type="InterPro" id="IPR004045">
    <property type="entry name" value="Glutathione_S-Trfase_N"/>
</dbReference>
<dbReference type="STRING" id="441112.SAMN04488094_103267"/>
<dbReference type="Pfam" id="PF13410">
    <property type="entry name" value="GST_C_2"/>
    <property type="match status" value="1"/>
</dbReference>
<evidence type="ECO:0000313" key="2">
    <source>
        <dbReference type="EMBL" id="SFC26849.1"/>
    </source>
</evidence>
<dbReference type="Gene3D" id="1.20.1050.10">
    <property type="match status" value="2"/>
</dbReference>
<dbReference type="InterPro" id="IPR010987">
    <property type="entry name" value="Glutathione-S-Trfase_C-like"/>
</dbReference>
<dbReference type="PROSITE" id="PS50405">
    <property type="entry name" value="GST_CTER"/>
    <property type="match status" value="1"/>
</dbReference>
<organism evidence="2 3">
    <name type="scientific">Tropicimonas isoalkanivorans</name>
    <dbReference type="NCBI Taxonomy" id="441112"/>
    <lineage>
        <taxon>Bacteria</taxon>
        <taxon>Pseudomonadati</taxon>
        <taxon>Pseudomonadota</taxon>
        <taxon>Alphaproteobacteria</taxon>
        <taxon>Rhodobacterales</taxon>
        <taxon>Roseobacteraceae</taxon>
        <taxon>Tropicimonas</taxon>
    </lineage>
</organism>
<proteinExistence type="predicted"/>
<sequence length="341" mass="37779">MTRWRLFGSDHSPYSVKLRSYMRFKGLPVDWVPRTAETRAEFDSLAKLPLLPLLVAPDGTVMQDSTPVILALERRFPEPAIFPDDEGLRFVSMLIEEAADEWGNRLLAAFRWTHDRAESLSRTARMRLPHGTQAEIAAEIERIETTRLPKIFEVAGIEPGNAAAFEASLTGLSAALDKALKDRRFLMGDRPSLADFGLWGQVVQMRLDPTAGKWLAATPAVSRWLDRMMTPACEGIFAPAAETRKVLHPLLAWIAEDFLPWSLANMRAATTGEPDFQARLLGGGFRARSQRYSAKSLRSLIGAMPVAIDPDIALLLEETGCIPHLAAARNHFASYSQGNTA</sequence>
<dbReference type="EMBL" id="FOLG01000003">
    <property type="protein sequence ID" value="SFC26849.1"/>
    <property type="molecule type" value="Genomic_DNA"/>
</dbReference>
<feature type="domain" description="GST C-terminal" evidence="1">
    <location>
        <begin position="129"/>
        <end position="249"/>
    </location>
</feature>
<keyword evidence="2" id="KW-0808">Transferase</keyword>
<dbReference type="InterPro" id="IPR036249">
    <property type="entry name" value="Thioredoxin-like_sf"/>
</dbReference>
<dbReference type="SUPFAM" id="SSF52833">
    <property type="entry name" value="Thioredoxin-like"/>
    <property type="match status" value="1"/>
</dbReference>
<keyword evidence="3" id="KW-1185">Reference proteome</keyword>
<dbReference type="InterPro" id="IPR036282">
    <property type="entry name" value="Glutathione-S-Trfase_C_sf"/>
</dbReference>
<dbReference type="Gene3D" id="3.40.30.10">
    <property type="entry name" value="Glutaredoxin"/>
    <property type="match status" value="1"/>
</dbReference>
<dbReference type="AlphaFoldDB" id="A0A1I1HRT8"/>
<evidence type="ECO:0000313" key="3">
    <source>
        <dbReference type="Proteomes" id="UP000198728"/>
    </source>
</evidence>
<reference evidence="2 3" key="1">
    <citation type="submission" date="2016-10" db="EMBL/GenBank/DDBJ databases">
        <authorList>
            <person name="de Groot N.N."/>
        </authorList>
    </citation>
    <scope>NUCLEOTIDE SEQUENCE [LARGE SCALE GENOMIC DNA]</scope>
    <source>
        <strain evidence="2 3">DSM 19548</strain>
    </source>
</reference>
<evidence type="ECO:0000259" key="1">
    <source>
        <dbReference type="PROSITE" id="PS50405"/>
    </source>
</evidence>
<dbReference type="Proteomes" id="UP000198728">
    <property type="component" value="Unassembled WGS sequence"/>
</dbReference>
<dbReference type="RefSeq" id="WP_177208289.1">
    <property type="nucleotide sequence ID" value="NZ_FOLG01000003.1"/>
</dbReference>
<dbReference type="Pfam" id="PF13417">
    <property type="entry name" value="GST_N_3"/>
    <property type="match status" value="1"/>
</dbReference>
<protein>
    <submittedName>
        <fullName evidence="2">Glutathione S-transferase</fullName>
    </submittedName>
</protein>